<dbReference type="AlphaFoldDB" id="A0A0E9TR56"/>
<name>A0A0E9TR56_ANGAN</name>
<accession>A0A0E9TR56</accession>
<organism evidence="1">
    <name type="scientific">Anguilla anguilla</name>
    <name type="common">European freshwater eel</name>
    <name type="synonym">Muraena anguilla</name>
    <dbReference type="NCBI Taxonomy" id="7936"/>
    <lineage>
        <taxon>Eukaryota</taxon>
        <taxon>Metazoa</taxon>
        <taxon>Chordata</taxon>
        <taxon>Craniata</taxon>
        <taxon>Vertebrata</taxon>
        <taxon>Euteleostomi</taxon>
        <taxon>Actinopterygii</taxon>
        <taxon>Neopterygii</taxon>
        <taxon>Teleostei</taxon>
        <taxon>Anguilliformes</taxon>
        <taxon>Anguillidae</taxon>
        <taxon>Anguilla</taxon>
    </lineage>
</organism>
<sequence>MHSYPVGCTGKDLSTAQEGFSILWRPS</sequence>
<proteinExistence type="predicted"/>
<dbReference type="EMBL" id="GBXM01052526">
    <property type="protein sequence ID" value="JAH56051.1"/>
    <property type="molecule type" value="Transcribed_RNA"/>
</dbReference>
<evidence type="ECO:0000313" key="1">
    <source>
        <dbReference type="EMBL" id="JAH56051.1"/>
    </source>
</evidence>
<reference evidence="1" key="1">
    <citation type="submission" date="2014-11" db="EMBL/GenBank/DDBJ databases">
        <authorList>
            <person name="Amaro Gonzalez C."/>
        </authorList>
    </citation>
    <scope>NUCLEOTIDE SEQUENCE</scope>
</reference>
<protein>
    <submittedName>
        <fullName evidence="1">Uncharacterized protein</fullName>
    </submittedName>
</protein>
<reference evidence="1" key="2">
    <citation type="journal article" date="2015" name="Fish Shellfish Immunol.">
        <title>Early steps in the European eel (Anguilla anguilla)-Vibrio vulnificus interaction in the gills: Role of the RtxA13 toxin.</title>
        <authorList>
            <person name="Callol A."/>
            <person name="Pajuelo D."/>
            <person name="Ebbesson L."/>
            <person name="Teles M."/>
            <person name="MacKenzie S."/>
            <person name="Amaro C."/>
        </authorList>
    </citation>
    <scope>NUCLEOTIDE SEQUENCE</scope>
</reference>